<feature type="domain" description="AB hydrolase-1" evidence="1">
    <location>
        <begin position="75"/>
        <end position="328"/>
    </location>
</feature>
<gene>
    <name evidence="2" type="ORF">LuPra_01560</name>
</gene>
<dbReference type="InterPro" id="IPR000073">
    <property type="entry name" value="AB_hydrolase_1"/>
</dbReference>
<dbReference type="Gene3D" id="3.40.50.1820">
    <property type="entry name" value="alpha/beta hydrolase"/>
    <property type="match status" value="1"/>
</dbReference>
<reference evidence="2 3" key="1">
    <citation type="journal article" date="2016" name="Genome Announc.">
        <title>First Complete Genome Sequence of a Subdivision 6 Acidobacterium Strain.</title>
        <authorList>
            <person name="Huang S."/>
            <person name="Vieira S."/>
            <person name="Bunk B."/>
            <person name="Riedel T."/>
            <person name="Sproer C."/>
            <person name="Overmann J."/>
        </authorList>
    </citation>
    <scope>NUCLEOTIDE SEQUENCE [LARGE SCALE GENOMIC DNA]</scope>
    <source>
        <strain evidence="3">DSM 100886 HEG_-6_39</strain>
    </source>
</reference>
<dbReference type="RefSeq" id="WP_110170214.1">
    <property type="nucleotide sequence ID" value="NZ_CP015136.1"/>
</dbReference>
<sequence>MRVSDARRPGTVSRLFRAVVRSFLVVVALAAFSAATYEHVGAWRDGRILKQVGRSVDIGGRTLNIHCAGDGRPTVVLVSGGTAPGYVWTPSQRGITAFTRACWYDRADIGWSDSGPDPAWGRQAAQDLHRLVEAAGLPRPFVLVGASFGGYVIRLYHDAHPGEVSGMVFVDAALEDAGTIRGMPHRDRPPLPRSVIRGLSMVLGRLGMIRFMAADSGPAPHPWSAAEWDVLARLRRQRKVLLADAQMGPGRATADQVRSAGGLEDMPLIVLTQGKPIPDARSVEAGVRRGWVDLQRQFAERSRRGRQMLVPNAGHGIPVEAPEAVIAAVREIVTTVRQGVD</sequence>
<dbReference type="Proteomes" id="UP000076079">
    <property type="component" value="Chromosome"/>
</dbReference>
<evidence type="ECO:0000313" key="2">
    <source>
        <dbReference type="EMBL" id="AMY08363.1"/>
    </source>
</evidence>
<dbReference type="SUPFAM" id="SSF53474">
    <property type="entry name" value="alpha/beta-Hydrolases"/>
    <property type="match status" value="1"/>
</dbReference>
<dbReference type="GO" id="GO:0016787">
    <property type="term" value="F:hydrolase activity"/>
    <property type="evidence" value="ECO:0007669"/>
    <property type="project" value="UniProtKB-KW"/>
</dbReference>
<proteinExistence type="predicted"/>
<dbReference type="GO" id="GO:0016020">
    <property type="term" value="C:membrane"/>
    <property type="evidence" value="ECO:0007669"/>
    <property type="project" value="TreeGrafter"/>
</dbReference>
<keyword evidence="2" id="KW-0378">Hydrolase</keyword>
<dbReference type="STRING" id="1855912.LuPra_01560"/>
<dbReference type="KEGG" id="abac:LuPra_01560"/>
<dbReference type="Pfam" id="PF12697">
    <property type="entry name" value="Abhydrolase_6"/>
    <property type="match status" value="1"/>
</dbReference>
<organism evidence="2 3">
    <name type="scientific">Luteitalea pratensis</name>
    <dbReference type="NCBI Taxonomy" id="1855912"/>
    <lineage>
        <taxon>Bacteria</taxon>
        <taxon>Pseudomonadati</taxon>
        <taxon>Acidobacteriota</taxon>
        <taxon>Vicinamibacteria</taxon>
        <taxon>Vicinamibacterales</taxon>
        <taxon>Vicinamibacteraceae</taxon>
        <taxon>Luteitalea</taxon>
    </lineage>
</organism>
<dbReference type="InterPro" id="IPR029058">
    <property type="entry name" value="AB_hydrolase_fold"/>
</dbReference>
<dbReference type="OrthoDB" id="59888at2"/>
<dbReference type="PANTHER" id="PTHR43798:SF33">
    <property type="entry name" value="HYDROLASE, PUTATIVE (AFU_ORTHOLOGUE AFUA_2G14860)-RELATED"/>
    <property type="match status" value="1"/>
</dbReference>
<protein>
    <submittedName>
        <fullName evidence="2">Alpha/beta hydrolase family protein</fullName>
    </submittedName>
</protein>
<evidence type="ECO:0000313" key="3">
    <source>
        <dbReference type="Proteomes" id="UP000076079"/>
    </source>
</evidence>
<dbReference type="AlphaFoldDB" id="A0A143PJD7"/>
<dbReference type="InterPro" id="IPR050266">
    <property type="entry name" value="AB_hydrolase_sf"/>
</dbReference>
<dbReference type="PANTHER" id="PTHR43798">
    <property type="entry name" value="MONOACYLGLYCEROL LIPASE"/>
    <property type="match status" value="1"/>
</dbReference>
<name>A0A143PJD7_LUTPR</name>
<reference evidence="3" key="2">
    <citation type="submission" date="2016-04" db="EMBL/GenBank/DDBJ databases">
        <title>First Complete Genome Sequence of a Subdivision 6 Acidobacterium.</title>
        <authorList>
            <person name="Huang S."/>
            <person name="Vieira S."/>
            <person name="Bunk B."/>
            <person name="Riedel T."/>
            <person name="Sproeer C."/>
            <person name="Overmann J."/>
        </authorList>
    </citation>
    <scope>NUCLEOTIDE SEQUENCE [LARGE SCALE GENOMIC DNA]</scope>
    <source>
        <strain evidence="3">DSM 100886 HEG_-6_39</strain>
    </source>
</reference>
<accession>A0A143PJD7</accession>
<dbReference type="EMBL" id="CP015136">
    <property type="protein sequence ID" value="AMY08363.1"/>
    <property type="molecule type" value="Genomic_DNA"/>
</dbReference>
<evidence type="ECO:0000259" key="1">
    <source>
        <dbReference type="Pfam" id="PF12697"/>
    </source>
</evidence>
<keyword evidence="3" id="KW-1185">Reference proteome</keyword>